<keyword evidence="3" id="KW-1185">Reference proteome</keyword>
<accession>A0AAJ0EGG4</accession>
<proteinExistence type="predicted"/>
<comment type="caution">
    <text evidence="2">The sequence shown here is derived from an EMBL/GenBank/DDBJ whole genome shotgun (WGS) entry which is preliminary data.</text>
</comment>
<gene>
    <name evidence="2" type="ORF">BDP81DRAFT_32621</name>
</gene>
<dbReference type="GeneID" id="85469906"/>
<keyword evidence="1" id="KW-0732">Signal</keyword>
<protein>
    <submittedName>
        <fullName evidence="2">Uncharacterized protein</fullName>
    </submittedName>
</protein>
<dbReference type="RefSeq" id="XP_060444633.1">
    <property type="nucleotide sequence ID" value="XM_060585044.1"/>
</dbReference>
<dbReference type="EMBL" id="JAHMHQ010000011">
    <property type="protein sequence ID" value="KAK1636026.1"/>
    <property type="molecule type" value="Genomic_DNA"/>
</dbReference>
<feature type="chain" id="PRO_5042468659" evidence="1">
    <location>
        <begin position="28"/>
        <end position="108"/>
    </location>
</feature>
<organism evidence="2 3">
    <name type="scientific">Colletotrichum phormii</name>
    <dbReference type="NCBI Taxonomy" id="359342"/>
    <lineage>
        <taxon>Eukaryota</taxon>
        <taxon>Fungi</taxon>
        <taxon>Dikarya</taxon>
        <taxon>Ascomycota</taxon>
        <taxon>Pezizomycotina</taxon>
        <taxon>Sordariomycetes</taxon>
        <taxon>Hypocreomycetidae</taxon>
        <taxon>Glomerellales</taxon>
        <taxon>Glomerellaceae</taxon>
        <taxon>Colletotrichum</taxon>
        <taxon>Colletotrichum acutatum species complex</taxon>
    </lineage>
</organism>
<dbReference type="Proteomes" id="UP001243989">
    <property type="component" value="Unassembled WGS sequence"/>
</dbReference>
<reference evidence="2" key="1">
    <citation type="submission" date="2021-06" db="EMBL/GenBank/DDBJ databases">
        <title>Comparative genomics, transcriptomics and evolutionary studies reveal genomic signatures of adaptation to plant cell wall in hemibiotrophic fungi.</title>
        <authorList>
            <consortium name="DOE Joint Genome Institute"/>
            <person name="Baroncelli R."/>
            <person name="Diaz J.F."/>
            <person name="Benocci T."/>
            <person name="Peng M."/>
            <person name="Battaglia E."/>
            <person name="Haridas S."/>
            <person name="Andreopoulos W."/>
            <person name="Labutti K."/>
            <person name="Pangilinan J."/>
            <person name="Floch G.L."/>
            <person name="Makela M.R."/>
            <person name="Henrissat B."/>
            <person name="Grigoriev I.V."/>
            <person name="Crouch J.A."/>
            <person name="De Vries R.P."/>
            <person name="Sukno S.A."/>
            <person name="Thon M.R."/>
        </authorList>
    </citation>
    <scope>NUCLEOTIDE SEQUENCE</scope>
    <source>
        <strain evidence="2">CBS 102054</strain>
    </source>
</reference>
<name>A0AAJ0EGG4_9PEZI</name>
<evidence type="ECO:0000313" key="3">
    <source>
        <dbReference type="Proteomes" id="UP001243989"/>
    </source>
</evidence>
<dbReference type="AlphaFoldDB" id="A0AAJ0EGG4"/>
<sequence>MPLCIIPLQHFLPIPLLFLFILCSSSSSSFRKVRVCPSGIRISPRLPGRNVEVKLDLRGAKQHRTMSKALSGLHPAEGSKRCFREYASKGDLRILPRSLPKCPLNPTN</sequence>
<feature type="signal peptide" evidence="1">
    <location>
        <begin position="1"/>
        <end position="27"/>
    </location>
</feature>
<evidence type="ECO:0000313" key="2">
    <source>
        <dbReference type="EMBL" id="KAK1636026.1"/>
    </source>
</evidence>
<evidence type="ECO:0000256" key="1">
    <source>
        <dbReference type="SAM" id="SignalP"/>
    </source>
</evidence>